<comment type="caution">
    <text evidence="2">The sequence shown here is derived from an EMBL/GenBank/DDBJ whole genome shotgun (WGS) entry which is preliminary data.</text>
</comment>
<name>A0A4V6RR78_9GAMM</name>
<proteinExistence type="predicted"/>
<evidence type="ECO:0000313" key="2">
    <source>
        <dbReference type="EMBL" id="THD08341.1"/>
    </source>
</evidence>
<organism evidence="2 3">
    <name type="scientific">Metallibacterium scheffleri</name>
    <dbReference type="NCBI Taxonomy" id="993689"/>
    <lineage>
        <taxon>Bacteria</taxon>
        <taxon>Pseudomonadati</taxon>
        <taxon>Pseudomonadota</taxon>
        <taxon>Gammaproteobacteria</taxon>
        <taxon>Lysobacterales</taxon>
        <taxon>Rhodanobacteraceae</taxon>
        <taxon>Metallibacterium</taxon>
    </lineage>
</organism>
<dbReference type="Pfam" id="PF09361">
    <property type="entry name" value="Phasin_2"/>
    <property type="match status" value="1"/>
</dbReference>
<dbReference type="STRING" id="993689.GCA_002077135_00565"/>
<evidence type="ECO:0000259" key="1">
    <source>
        <dbReference type="Pfam" id="PF09361"/>
    </source>
</evidence>
<dbReference type="InterPro" id="IPR018968">
    <property type="entry name" value="Phasin"/>
</dbReference>
<dbReference type="AlphaFoldDB" id="A0A4V6RR78"/>
<sequence>MTNTAFNTTAWTDTVTGAGRDLQAAALKAQTLNFDTFGTLLGQHFDMLSKQSEAALAFGREAMAARDAESANALIGKGIATARSQAEAALAHGRSIASTLNRHAEALQNLAEKQVAQIKPIKG</sequence>
<evidence type="ECO:0000313" key="3">
    <source>
        <dbReference type="Proteomes" id="UP000307749"/>
    </source>
</evidence>
<protein>
    <recommendedName>
        <fullName evidence="1">Phasin domain-containing protein</fullName>
    </recommendedName>
</protein>
<keyword evidence="3" id="KW-1185">Reference proteome</keyword>
<dbReference type="RefSeq" id="WP_081125987.1">
    <property type="nucleotide sequence ID" value="NZ_DAHXOC010000044.1"/>
</dbReference>
<accession>A0A4V6RR78</accession>
<gene>
    <name evidence="2" type="ORF">B1806_13235</name>
</gene>
<dbReference type="Proteomes" id="UP000307749">
    <property type="component" value="Unassembled WGS sequence"/>
</dbReference>
<feature type="domain" description="Phasin" evidence="1">
    <location>
        <begin position="23"/>
        <end position="115"/>
    </location>
</feature>
<reference evidence="2 3" key="1">
    <citation type="submission" date="2017-02" db="EMBL/GenBank/DDBJ databases">
        <title>Whole genome sequencing of Metallibacterium scheffleri DSM 24874 (T).</title>
        <authorList>
            <person name="Kumar S."/>
            <person name="Patil P."/>
            <person name="Patil P.B."/>
        </authorList>
    </citation>
    <scope>NUCLEOTIDE SEQUENCE [LARGE SCALE GENOMIC DNA]</scope>
    <source>
        <strain evidence="2 3">DSM 24874</strain>
    </source>
</reference>
<dbReference type="EMBL" id="MWQO01000050">
    <property type="protein sequence ID" value="THD08341.1"/>
    <property type="molecule type" value="Genomic_DNA"/>
</dbReference>